<proteinExistence type="predicted"/>
<feature type="compositionally biased region" description="Basic residues" evidence="1">
    <location>
        <begin position="8"/>
        <end position="23"/>
    </location>
</feature>
<dbReference type="AlphaFoldDB" id="A0A2A6CHT1"/>
<keyword evidence="3" id="KW-1185">Reference proteome</keyword>
<dbReference type="Proteomes" id="UP000005239">
    <property type="component" value="Unassembled WGS sequence"/>
</dbReference>
<reference evidence="3" key="1">
    <citation type="journal article" date="2008" name="Nat. Genet.">
        <title>The Pristionchus pacificus genome provides a unique perspective on nematode lifestyle and parasitism.</title>
        <authorList>
            <person name="Dieterich C."/>
            <person name="Clifton S.W."/>
            <person name="Schuster L.N."/>
            <person name="Chinwalla A."/>
            <person name="Delehaunty K."/>
            <person name="Dinkelacker I."/>
            <person name="Fulton L."/>
            <person name="Fulton R."/>
            <person name="Godfrey J."/>
            <person name="Minx P."/>
            <person name="Mitreva M."/>
            <person name="Roeseler W."/>
            <person name="Tian H."/>
            <person name="Witte H."/>
            <person name="Yang S.P."/>
            <person name="Wilson R.K."/>
            <person name="Sommer R.J."/>
        </authorList>
    </citation>
    <scope>NUCLEOTIDE SEQUENCE [LARGE SCALE GENOMIC DNA]</scope>
    <source>
        <strain evidence="3">PS312</strain>
    </source>
</reference>
<protein>
    <submittedName>
        <fullName evidence="2">Uncharacterized protein</fullName>
    </submittedName>
</protein>
<reference evidence="2" key="2">
    <citation type="submission" date="2022-06" db="UniProtKB">
        <authorList>
            <consortium name="EnsemblMetazoa"/>
        </authorList>
    </citation>
    <scope>IDENTIFICATION</scope>
    <source>
        <strain evidence="2">PS312</strain>
    </source>
</reference>
<evidence type="ECO:0000256" key="1">
    <source>
        <dbReference type="SAM" id="MobiDB-lite"/>
    </source>
</evidence>
<evidence type="ECO:0000313" key="2">
    <source>
        <dbReference type="EnsemblMetazoa" id="PPA44727.1"/>
    </source>
</evidence>
<evidence type="ECO:0000313" key="3">
    <source>
        <dbReference type="Proteomes" id="UP000005239"/>
    </source>
</evidence>
<organism evidence="2 3">
    <name type="scientific">Pristionchus pacificus</name>
    <name type="common">Parasitic nematode worm</name>
    <dbReference type="NCBI Taxonomy" id="54126"/>
    <lineage>
        <taxon>Eukaryota</taxon>
        <taxon>Metazoa</taxon>
        <taxon>Ecdysozoa</taxon>
        <taxon>Nematoda</taxon>
        <taxon>Chromadorea</taxon>
        <taxon>Rhabditida</taxon>
        <taxon>Rhabditina</taxon>
        <taxon>Diplogasteromorpha</taxon>
        <taxon>Diplogasteroidea</taxon>
        <taxon>Neodiplogasteridae</taxon>
        <taxon>Pristionchus</taxon>
    </lineage>
</organism>
<feature type="region of interest" description="Disordered" evidence="1">
    <location>
        <begin position="1"/>
        <end position="74"/>
    </location>
</feature>
<gene>
    <name evidence="2" type="primary">WBGene00283096</name>
</gene>
<accession>A0A2A6CHT1</accession>
<feature type="compositionally biased region" description="Basic and acidic residues" evidence="1">
    <location>
        <begin position="40"/>
        <end position="59"/>
    </location>
</feature>
<dbReference type="EnsemblMetazoa" id="PPA44727.1">
    <property type="protein sequence ID" value="PPA44727.1"/>
    <property type="gene ID" value="WBGene00283096"/>
</dbReference>
<sequence>MVVEERCKRRKKKGKENRQKQRLSPKDAPVSLAFACTLEVSHERKSGGDEEARSREKKGQTMATMGEDAVTKAR</sequence>
<name>A0A2A6CHT1_PRIPA</name>
<accession>A0A8R1UZM4</accession>